<organism evidence="2 3">
    <name type="scientific">Elaeis guineensis var. tenera</name>
    <name type="common">Oil palm</name>
    <dbReference type="NCBI Taxonomy" id="51953"/>
    <lineage>
        <taxon>Eukaryota</taxon>
        <taxon>Viridiplantae</taxon>
        <taxon>Streptophyta</taxon>
        <taxon>Embryophyta</taxon>
        <taxon>Tracheophyta</taxon>
        <taxon>Spermatophyta</taxon>
        <taxon>Magnoliopsida</taxon>
        <taxon>Liliopsida</taxon>
        <taxon>Arecaceae</taxon>
        <taxon>Arecoideae</taxon>
        <taxon>Cocoseae</taxon>
        <taxon>Elaeidinae</taxon>
        <taxon>Elaeis</taxon>
    </lineage>
</organism>
<dbReference type="AlphaFoldDB" id="A0A6I9R8V9"/>
<feature type="region of interest" description="Disordered" evidence="1">
    <location>
        <begin position="1"/>
        <end position="33"/>
    </location>
</feature>
<proteinExistence type="predicted"/>
<gene>
    <name evidence="3" type="primary">LOC105045777</name>
</gene>
<reference evidence="3" key="1">
    <citation type="submission" date="2025-08" db="UniProtKB">
        <authorList>
            <consortium name="RefSeq"/>
        </authorList>
    </citation>
    <scope>IDENTIFICATION</scope>
</reference>
<dbReference type="Proteomes" id="UP000504607">
    <property type="component" value="Chromosome 1"/>
</dbReference>
<name>A0A6I9R8V9_ELAGV</name>
<evidence type="ECO:0000313" key="3">
    <source>
        <dbReference type="RefSeq" id="XP_010922481.1"/>
    </source>
</evidence>
<sequence length="112" mass="12513">MSAPPWRWKRPHPAITQRSPPRPRREERRASRVRPVLALADASTVKDDKKPAVRAADELHHAPVPGTEWKLALMRYTPSTEAPLRSHPLMLLSGVGTNAIGFDLSSGMCCIW</sequence>
<protein>
    <submittedName>
        <fullName evidence="3">Uncharacterized protein LOC105045777</fullName>
    </submittedName>
</protein>
<dbReference type="OrthoDB" id="1736309at2759"/>
<dbReference type="KEGG" id="egu:105045777"/>
<dbReference type="GeneID" id="105045777"/>
<dbReference type="RefSeq" id="XP_010922481.1">
    <property type="nucleotide sequence ID" value="XM_010924179.3"/>
</dbReference>
<keyword evidence="2" id="KW-1185">Reference proteome</keyword>
<evidence type="ECO:0000313" key="2">
    <source>
        <dbReference type="Proteomes" id="UP000504607"/>
    </source>
</evidence>
<evidence type="ECO:0000256" key="1">
    <source>
        <dbReference type="SAM" id="MobiDB-lite"/>
    </source>
</evidence>
<dbReference type="InParanoid" id="A0A6I9R8V9"/>
<accession>A0A6I9R8V9</accession>